<keyword evidence="2" id="KW-1185">Reference proteome</keyword>
<comment type="caution">
    <text evidence="1">The sequence shown here is derived from an EMBL/GenBank/DDBJ whole genome shotgun (WGS) entry which is preliminary data.</text>
</comment>
<gene>
    <name evidence="1" type="ORF">KIW84_015596</name>
</gene>
<protein>
    <submittedName>
        <fullName evidence="1">Uncharacterized protein</fullName>
    </submittedName>
</protein>
<evidence type="ECO:0000313" key="1">
    <source>
        <dbReference type="EMBL" id="KAI5448229.1"/>
    </source>
</evidence>
<dbReference type="Gramene" id="Psat01G0559600-T1">
    <property type="protein sequence ID" value="KAI5448229.1"/>
    <property type="gene ID" value="KIW84_015596"/>
</dbReference>
<proteinExistence type="predicted"/>
<organism evidence="1 2">
    <name type="scientific">Pisum sativum</name>
    <name type="common">Garden pea</name>
    <name type="synonym">Lathyrus oleraceus</name>
    <dbReference type="NCBI Taxonomy" id="3888"/>
    <lineage>
        <taxon>Eukaryota</taxon>
        <taxon>Viridiplantae</taxon>
        <taxon>Streptophyta</taxon>
        <taxon>Embryophyta</taxon>
        <taxon>Tracheophyta</taxon>
        <taxon>Spermatophyta</taxon>
        <taxon>Magnoliopsida</taxon>
        <taxon>eudicotyledons</taxon>
        <taxon>Gunneridae</taxon>
        <taxon>Pentapetalae</taxon>
        <taxon>rosids</taxon>
        <taxon>fabids</taxon>
        <taxon>Fabales</taxon>
        <taxon>Fabaceae</taxon>
        <taxon>Papilionoideae</taxon>
        <taxon>50 kb inversion clade</taxon>
        <taxon>NPAAA clade</taxon>
        <taxon>Hologalegina</taxon>
        <taxon>IRL clade</taxon>
        <taxon>Fabeae</taxon>
        <taxon>Lathyrus</taxon>
    </lineage>
</organism>
<accession>A0A9D5BQR3</accession>
<dbReference type="AlphaFoldDB" id="A0A9D5BQR3"/>
<name>A0A9D5BQR3_PEA</name>
<dbReference type="EMBL" id="JAMSHJ010000001">
    <property type="protein sequence ID" value="KAI5448229.1"/>
    <property type="molecule type" value="Genomic_DNA"/>
</dbReference>
<evidence type="ECO:0000313" key="2">
    <source>
        <dbReference type="Proteomes" id="UP001058974"/>
    </source>
</evidence>
<sequence length="263" mass="29337">MGDVQEGFAYANSANTVIDDDTSILVVELHCGLIARVQFPHNSLLGQELNMQDQECLHLLCLSCGRFVHNSGGCTATKDFHPEIKMNNVSEGIDPRAAVVDDETKVTGPWTVVQKLKRARKHKFETTKEAKEVENTGPAGKSKDYISGMGSRFMALGDETIVTEQEKEIEINFPRTNIEDKNQYEEVQLVENLDDNKVNGGKMKDKRALLNTSKKQIAVNMGTHRIYKRNDRDVVKNKGIQGFDEQLTVDEASALVSGLKLQK</sequence>
<reference evidence="1 2" key="1">
    <citation type="journal article" date="2022" name="Nat. Genet.">
        <title>Improved pea reference genome and pan-genome highlight genomic features and evolutionary characteristics.</title>
        <authorList>
            <person name="Yang T."/>
            <person name="Liu R."/>
            <person name="Luo Y."/>
            <person name="Hu S."/>
            <person name="Wang D."/>
            <person name="Wang C."/>
            <person name="Pandey M.K."/>
            <person name="Ge S."/>
            <person name="Xu Q."/>
            <person name="Li N."/>
            <person name="Li G."/>
            <person name="Huang Y."/>
            <person name="Saxena R.K."/>
            <person name="Ji Y."/>
            <person name="Li M."/>
            <person name="Yan X."/>
            <person name="He Y."/>
            <person name="Liu Y."/>
            <person name="Wang X."/>
            <person name="Xiang C."/>
            <person name="Varshney R.K."/>
            <person name="Ding H."/>
            <person name="Gao S."/>
            <person name="Zong X."/>
        </authorList>
    </citation>
    <scope>NUCLEOTIDE SEQUENCE [LARGE SCALE GENOMIC DNA]</scope>
    <source>
        <strain evidence="1 2">cv. Zhongwan 6</strain>
    </source>
</reference>
<dbReference type="Proteomes" id="UP001058974">
    <property type="component" value="Chromosome 1"/>
</dbReference>